<dbReference type="FunFam" id="1.10.575.10:FF:000002">
    <property type="entry name" value="Endonuclease 2"/>
    <property type="match status" value="1"/>
</dbReference>
<feature type="signal peptide" evidence="11">
    <location>
        <begin position="1"/>
        <end position="23"/>
    </location>
</feature>
<dbReference type="GO" id="GO:0000014">
    <property type="term" value="F:single-stranded DNA endodeoxyribonuclease activity"/>
    <property type="evidence" value="ECO:0007669"/>
    <property type="project" value="UniProtKB-ARBA"/>
</dbReference>
<evidence type="ECO:0000256" key="5">
    <source>
        <dbReference type="ARBA" id="ARBA00022723"/>
    </source>
</evidence>
<evidence type="ECO:0000313" key="13">
    <source>
        <dbReference type="Proteomes" id="UP000822688"/>
    </source>
</evidence>
<dbReference type="EMBL" id="CM026428">
    <property type="protein sequence ID" value="KAG0565827.1"/>
    <property type="molecule type" value="Genomic_DNA"/>
</dbReference>
<dbReference type="EC" id="3.1.30.1" evidence="3"/>
<dbReference type="PANTHER" id="PTHR33146:SF26">
    <property type="entry name" value="ENDONUCLEASE 4"/>
    <property type="match status" value="1"/>
</dbReference>
<evidence type="ECO:0000256" key="7">
    <source>
        <dbReference type="ARBA" id="ARBA00022759"/>
    </source>
</evidence>
<keyword evidence="6 11" id="KW-0732">Signal</keyword>
<comment type="caution">
    <text evidence="12">The sequence shown here is derived from an EMBL/GenBank/DDBJ whole genome shotgun (WGS) entry which is preliminary data.</text>
</comment>
<protein>
    <recommendedName>
        <fullName evidence="3">Aspergillus nuclease S1</fullName>
        <ecNumber evidence="3">3.1.30.1</ecNumber>
    </recommendedName>
</protein>
<dbReference type="AlphaFoldDB" id="A0A8T0H559"/>
<dbReference type="SUPFAM" id="SSF48537">
    <property type="entry name" value="Phospholipase C/P1 nuclease"/>
    <property type="match status" value="1"/>
</dbReference>
<sequence length="312" mass="34760">MAAWGGLGRVVLWLLVGVVLCVGSFPGRAGAWGADGHHATCLLAEPLLEPATWKAVRSLLPEYANGSLASLCTWPDDIKWMWKYHWTAPLHYIDTPDFLCRYNYDRDCYDENGHKGYCASGAINNFTSQLTNYHLRESNPPLVTRALETEYNLTEALLFLSHIVGDIHQPLHVGFTSDAGGNTIMVHWYRRKANLHHVWDTEIIDKAKDLYYNKSLLTMVNAIMENITNDGVSKAQMWSECPNGEIACPDTYATEGISLACQYAYRNATPGSTLADEYFLSRLPIVESRLAQGGVRLAAILNRLFGANSTSL</sequence>
<reference evidence="12" key="1">
    <citation type="submission" date="2020-06" db="EMBL/GenBank/DDBJ databases">
        <title>WGS assembly of Ceratodon purpureus strain R40.</title>
        <authorList>
            <person name="Carey S.B."/>
            <person name="Jenkins J."/>
            <person name="Shu S."/>
            <person name="Lovell J.T."/>
            <person name="Sreedasyam A."/>
            <person name="Maumus F."/>
            <person name="Tiley G.P."/>
            <person name="Fernandez-Pozo N."/>
            <person name="Barry K."/>
            <person name="Chen C."/>
            <person name="Wang M."/>
            <person name="Lipzen A."/>
            <person name="Daum C."/>
            <person name="Saski C.A."/>
            <person name="Payton A.C."/>
            <person name="Mcbreen J.C."/>
            <person name="Conrad R.E."/>
            <person name="Kollar L.M."/>
            <person name="Olsson S."/>
            <person name="Huttunen S."/>
            <person name="Landis J.B."/>
            <person name="Wickett N.J."/>
            <person name="Johnson M.G."/>
            <person name="Rensing S.A."/>
            <person name="Grimwood J."/>
            <person name="Schmutz J."/>
            <person name="Mcdaniel S.F."/>
        </authorList>
    </citation>
    <scope>NUCLEOTIDE SEQUENCE</scope>
    <source>
        <strain evidence="12">R40</strain>
    </source>
</reference>
<evidence type="ECO:0000256" key="2">
    <source>
        <dbReference type="ARBA" id="ARBA00009547"/>
    </source>
</evidence>
<keyword evidence="9" id="KW-1015">Disulfide bond</keyword>
<keyword evidence="8" id="KW-0378">Hydrolase</keyword>
<dbReference type="Pfam" id="PF02265">
    <property type="entry name" value="S1-P1_nuclease"/>
    <property type="match status" value="1"/>
</dbReference>
<evidence type="ECO:0000256" key="10">
    <source>
        <dbReference type="ARBA" id="ARBA00023180"/>
    </source>
</evidence>
<comment type="catalytic activity">
    <reaction evidence="1">
        <text>Endonucleolytic cleavage to 5'-phosphomononucleotide and 5'-phosphooligonucleotide end-products.</text>
        <dbReference type="EC" id="3.1.30.1"/>
    </reaction>
</comment>
<keyword evidence="5" id="KW-0479">Metal-binding</keyword>
<proteinExistence type="inferred from homology"/>
<dbReference type="GO" id="GO:0046872">
    <property type="term" value="F:metal ion binding"/>
    <property type="evidence" value="ECO:0007669"/>
    <property type="project" value="UniProtKB-KW"/>
</dbReference>
<dbReference type="GO" id="GO:0006308">
    <property type="term" value="P:DNA catabolic process"/>
    <property type="evidence" value="ECO:0007669"/>
    <property type="project" value="InterPro"/>
</dbReference>
<accession>A0A8T0H559</accession>
<evidence type="ECO:0000256" key="4">
    <source>
        <dbReference type="ARBA" id="ARBA00022722"/>
    </source>
</evidence>
<comment type="similarity">
    <text evidence="2">Belongs to the nuclease type I family.</text>
</comment>
<evidence type="ECO:0000256" key="1">
    <source>
        <dbReference type="ARBA" id="ARBA00000245"/>
    </source>
</evidence>
<keyword evidence="4" id="KW-0540">Nuclease</keyword>
<dbReference type="CDD" id="cd11010">
    <property type="entry name" value="S1-P1_nuclease"/>
    <property type="match status" value="1"/>
</dbReference>
<evidence type="ECO:0000256" key="11">
    <source>
        <dbReference type="SAM" id="SignalP"/>
    </source>
</evidence>
<dbReference type="InterPro" id="IPR003154">
    <property type="entry name" value="S1/P1nuclease"/>
</dbReference>
<dbReference type="GO" id="GO:0004521">
    <property type="term" value="F:RNA endonuclease activity"/>
    <property type="evidence" value="ECO:0007669"/>
    <property type="project" value="UniProtKB-ARBA"/>
</dbReference>
<dbReference type="PANTHER" id="PTHR33146">
    <property type="entry name" value="ENDONUCLEASE 4"/>
    <property type="match status" value="1"/>
</dbReference>
<gene>
    <name evidence="12" type="ORF">KC19_7G016800</name>
</gene>
<evidence type="ECO:0000256" key="9">
    <source>
        <dbReference type="ARBA" id="ARBA00023157"/>
    </source>
</evidence>
<dbReference type="Proteomes" id="UP000822688">
    <property type="component" value="Chromosome 7"/>
</dbReference>
<keyword evidence="10" id="KW-0325">Glycoprotein</keyword>
<dbReference type="Gene3D" id="1.10.575.10">
    <property type="entry name" value="P1 Nuclease"/>
    <property type="match status" value="1"/>
</dbReference>
<organism evidence="12 13">
    <name type="scientific">Ceratodon purpureus</name>
    <name type="common">Fire moss</name>
    <name type="synonym">Dicranum purpureum</name>
    <dbReference type="NCBI Taxonomy" id="3225"/>
    <lineage>
        <taxon>Eukaryota</taxon>
        <taxon>Viridiplantae</taxon>
        <taxon>Streptophyta</taxon>
        <taxon>Embryophyta</taxon>
        <taxon>Bryophyta</taxon>
        <taxon>Bryophytina</taxon>
        <taxon>Bryopsida</taxon>
        <taxon>Dicranidae</taxon>
        <taxon>Pseudoditrichales</taxon>
        <taxon>Ditrichaceae</taxon>
        <taxon>Ceratodon</taxon>
    </lineage>
</organism>
<evidence type="ECO:0000313" key="12">
    <source>
        <dbReference type="EMBL" id="KAG0565827.1"/>
    </source>
</evidence>
<keyword evidence="13" id="KW-1185">Reference proteome</keyword>
<feature type="chain" id="PRO_5035883259" description="Aspergillus nuclease S1" evidence="11">
    <location>
        <begin position="24"/>
        <end position="312"/>
    </location>
</feature>
<name>A0A8T0H559_CERPU</name>
<dbReference type="GO" id="GO:0003676">
    <property type="term" value="F:nucleic acid binding"/>
    <property type="evidence" value="ECO:0007669"/>
    <property type="project" value="InterPro"/>
</dbReference>
<keyword evidence="7" id="KW-0255">Endonuclease</keyword>
<evidence type="ECO:0000256" key="8">
    <source>
        <dbReference type="ARBA" id="ARBA00022801"/>
    </source>
</evidence>
<evidence type="ECO:0000256" key="3">
    <source>
        <dbReference type="ARBA" id="ARBA00012562"/>
    </source>
</evidence>
<evidence type="ECO:0000256" key="6">
    <source>
        <dbReference type="ARBA" id="ARBA00022729"/>
    </source>
</evidence>
<dbReference type="InterPro" id="IPR008947">
    <property type="entry name" value="PLipase_C/P1_nuclease_dom_sf"/>
</dbReference>